<evidence type="ECO:0000256" key="2">
    <source>
        <dbReference type="ARBA" id="ARBA00006175"/>
    </source>
</evidence>
<dbReference type="PRINTS" id="PR00783">
    <property type="entry name" value="MINTRINSICP"/>
</dbReference>
<name>M2MQT1_BAUPA</name>
<dbReference type="InterPro" id="IPR050363">
    <property type="entry name" value="MIP/Aquaporin"/>
</dbReference>
<protein>
    <recommendedName>
        <fullName evidence="11">Aquaporin</fullName>
    </recommendedName>
</protein>
<organism evidence="9 10">
    <name type="scientific">Baudoinia panamericana (strain UAMH 10762)</name>
    <name type="common">Angels' share fungus</name>
    <name type="synonym">Baudoinia compniacensis (strain UAMH 10762)</name>
    <dbReference type="NCBI Taxonomy" id="717646"/>
    <lineage>
        <taxon>Eukaryota</taxon>
        <taxon>Fungi</taxon>
        <taxon>Dikarya</taxon>
        <taxon>Ascomycota</taxon>
        <taxon>Pezizomycotina</taxon>
        <taxon>Dothideomycetes</taxon>
        <taxon>Dothideomycetidae</taxon>
        <taxon>Mycosphaerellales</taxon>
        <taxon>Teratosphaeriaceae</taxon>
        <taxon>Baudoinia</taxon>
    </lineage>
</organism>
<dbReference type="eggNOG" id="KOG0224">
    <property type="taxonomic scope" value="Eukaryota"/>
</dbReference>
<dbReference type="PANTHER" id="PTHR43829">
    <property type="entry name" value="AQUAPORIN OR AQUAGLYCEROPORIN RELATED"/>
    <property type="match status" value="1"/>
</dbReference>
<dbReference type="PROSITE" id="PS00221">
    <property type="entry name" value="MIP"/>
    <property type="match status" value="1"/>
</dbReference>
<dbReference type="OrthoDB" id="3222at2759"/>
<dbReference type="EMBL" id="KB445552">
    <property type="protein sequence ID" value="EMC99176.1"/>
    <property type="molecule type" value="Genomic_DNA"/>
</dbReference>
<evidence type="ECO:0008006" key="11">
    <source>
        <dbReference type="Google" id="ProtNLM"/>
    </source>
</evidence>
<keyword evidence="4 7" id="KW-0812">Transmembrane</keyword>
<dbReference type="GO" id="GO:0015254">
    <property type="term" value="F:glycerol channel activity"/>
    <property type="evidence" value="ECO:0007669"/>
    <property type="project" value="TreeGrafter"/>
</dbReference>
<gene>
    <name evidence="9" type="ORF">BAUCODRAFT_31504</name>
</gene>
<evidence type="ECO:0000313" key="9">
    <source>
        <dbReference type="EMBL" id="EMC99176.1"/>
    </source>
</evidence>
<dbReference type="GeneID" id="19111500"/>
<comment type="subcellular location">
    <subcellularLocation>
        <location evidence="1">Membrane</location>
        <topology evidence="1">Multi-pass membrane protein</topology>
    </subcellularLocation>
</comment>
<evidence type="ECO:0000256" key="6">
    <source>
        <dbReference type="ARBA" id="ARBA00023136"/>
    </source>
</evidence>
<evidence type="ECO:0000256" key="3">
    <source>
        <dbReference type="ARBA" id="ARBA00022448"/>
    </source>
</evidence>
<evidence type="ECO:0000256" key="7">
    <source>
        <dbReference type="RuleBase" id="RU000477"/>
    </source>
</evidence>
<keyword evidence="3 7" id="KW-0813">Transport</keyword>
<dbReference type="STRING" id="717646.M2MQT1"/>
<feature type="transmembrane region" description="Helical" evidence="8">
    <location>
        <begin position="126"/>
        <end position="149"/>
    </location>
</feature>
<dbReference type="Proteomes" id="UP000011761">
    <property type="component" value="Unassembled WGS sequence"/>
</dbReference>
<dbReference type="AlphaFoldDB" id="M2MQT1"/>
<evidence type="ECO:0000313" key="10">
    <source>
        <dbReference type="Proteomes" id="UP000011761"/>
    </source>
</evidence>
<comment type="similarity">
    <text evidence="2 7">Belongs to the MIP/aquaporin (TC 1.A.8) family.</text>
</comment>
<dbReference type="InterPro" id="IPR000425">
    <property type="entry name" value="MIP"/>
</dbReference>
<keyword evidence="10" id="KW-1185">Reference proteome</keyword>
<feature type="transmembrane region" description="Helical" evidence="8">
    <location>
        <begin position="97"/>
        <end position="114"/>
    </location>
</feature>
<dbReference type="HOGENOM" id="CLU_1038223_0_0_1"/>
<dbReference type="GO" id="GO:0005886">
    <property type="term" value="C:plasma membrane"/>
    <property type="evidence" value="ECO:0007669"/>
    <property type="project" value="TreeGrafter"/>
</dbReference>
<dbReference type="RefSeq" id="XP_007673592.1">
    <property type="nucleotide sequence ID" value="XM_007675402.1"/>
</dbReference>
<evidence type="ECO:0000256" key="5">
    <source>
        <dbReference type="ARBA" id="ARBA00022989"/>
    </source>
</evidence>
<sequence>MLGVYTSGISGGHINPAVTFANCVLRKFSWKKFPIYVLAQISGAFCAAGVVYGNYKSAIHVFEGGPDVRTVPGYAENATAAIFATYPASFMTTTGRFFSEFLASALLMFSIYAVKDDGNLGAGSLTPLALFFILFGIASCFGWETGFAINPARDFGPRLMTQLLGYGHHVWTAGMHYFWVSLLVAMNRCIANSTRGAYCGANPRMHVRRLSVRLALVHRRESNQHASDGFLSLHPRYAPCLRRYELGTGEIKVGQYCVRNGYGCPKLG</sequence>
<dbReference type="Pfam" id="PF00230">
    <property type="entry name" value="MIP"/>
    <property type="match status" value="1"/>
</dbReference>
<dbReference type="SUPFAM" id="SSF81338">
    <property type="entry name" value="Aquaporin-like"/>
    <property type="match status" value="1"/>
</dbReference>
<feature type="transmembrane region" description="Helical" evidence="8">
    <location>
        <begin position="169"/>
        <end position="186"/>
    </location>
</feature>
<keyword evidence="5 8" id="KW-1133">Transmembrane helix</keyword>
<reference evidence="9 10" key="1">
    <citation type="journal article" date="2012" name="PLoS Pathog.">
        <title>Diverse lifestyles and strategies of plant pathogenesis encoded in the genomes of eighteen Dothideomycetes fungi.</title>
        <authorList>
            <person name="Ohm R.A."/>
            <person name="Feau N."/>
            <person name="Henrissat B."/>
            <person name="Schoch C.L."/>
            <person name="Horwitz B.A."/>
            <person name="Barry K.W."/>
            <person name="Condon B.J."/>
            <person name="Copeland A.C."/>
            <person name="Dhillon B."/>
            <person name="Glaser F."/>
            <person name="Hesse C.N."/>
            <person name="Kosti I."/>
            <person name="LaButti K."/>
            <person name="Lindquist E.A."/>
            <person name="Lucas S."/>
            <person name="Salamov A.A."/>
            <person name="Bradshaw R.E."/>
            <person name="Ciuffetti L."/>
            <person name="Hamelin R.C."/>
            <person name="Kema G.H.J."/>
            <person name="Lawrence C."/>
            <person name="Scott J.A."/>
            <person name="Spatafora J.W."/>
            <person name="Turgeon B.G."/>
            <person name="de Wit P.J.G.M."/>
            <person name="Zhong S."/>
            <person name="Goodwin S.B."/>
            <person name="Grigoriev I.V."/>
        </authorList>
    </citation>
    <scope>NUCLEOTIDE SEQUENCE [LARGE SCALE GENOMIC DNA]</scope>
    <source>
        <strain evidence="9 10">UAMH 10762</strain>
    </source>
</reference>
<feature type="transmembrane region" description="Helical" evidence="8">
    <location>
        <begin position="35"/>
        <end position="55"/>
    </location>
</feature>
<dbReference type="GO" id="GO:0015250">
    <property type="term" value="F:water channel activity"/>
    <property type="evidence" value="ECO:0007669"/>
    <property type="project" value="TreeGrafter"/>
</dbReference>
<proteinExistence type="inferred from homology"/>
<dbReference type="InterPro" id="IPR023271">
    <property type="entry name" value="Aquaporin-like"/>
</dbReference>
<dbReference type="OMA" id="REGISIW"/>
<dbReference type="KEGG" id="bcom:BAUCODRAFT_31504"/>
<evidence type="ECO:0000256" key="4">
    <source>
        <dbReference type="ARBA" id="ARBA00022692"/>
    </source>
</evidence>
<dbReference type="PANTHER" id="PTHR43829:SF9">
    <property type="entry name" value="AQUAPORIN-9"/>
    <property type="match status" value="1"/>
</dbReference>
<evidence type="ECO:0000256" key="8">
    <source>
        <dbReference type="SAM" id="Phobius"/>
    </source>
</evidence>
<evidence type="ECO:0000256" key="1">
    <source>
        <dbReference type="ARBA" id="ARBA00004141"/>
    </source>
</evidence>
<dbReference type="InterPro" id="IPR022357">
    <property type="entry name" value="MIP_CS"/>
</dbReference>
<keyword evidence="6 8" id="KW-0472">Membrane</keyword>
<dbReference type="Gene3D" id="1.20.1080.10">
    <property type="entry name" value="Glycerol uptake facilitator protein"/>
    <property type="match status" value="1"/>
</dbReference>
<accession>M2MQT1</accession>